<comment type="subcellular location">
    <subcellularLocation>
        <location evidence="1">Membrane</location>
        <topology evidence="1">Multi-pass membrane protein</topology>
    </subcellularLocation>
</comment>
<evidence type="ECO:0000256" key="2">
    <source>
        <dbReference type="ARBA" id="ARBA00022692"/>
    </source>
</evidence>
<evidence type="ECO:0000256" key="1">
    <source>
        <dbReference type="ARBA" id="ARBA00004141"/>
    </source>
</evidence>
<keyword evidence="4 5" id="KW-0472">Membrane</keyword>
<evidence type="ECO:0000256" key="4">
    <source>
        <dbReference type="ARBA" id="ARBA00023136"/>
    </source>
</evidence>
<dbReference type="Pfam" id="PF10507">
    <property type="entry name" value="TMEM65"/>
    <property type="match status" value="1"/>
</dbReference>
<dbReference type="ExpressionAtlas" id="A0A6I8UWU4">
    <property type="expression patterns" value="baseline"/>
</dbReference>
<evidence type="ECO:0000313" key="7">
    <source>
        <dbReference type="RefSeq" id="XP_002132241.3"/>
    </source>
</evidence>
<dbReference type="GO" id="GO:0016020">
    <property type="term" value="C:membrane"/>
    <property type="evidence" value="ECO:0007669"/>
    <property type="project" value="UniProtKB-SubCell"/>
</dbReference>
<name>A0A6I8UWU4_DROPS</name>
<sequence length="292" mass="32362">MRRQCQAAFRHLVRHCQAPTATTITTTTTTMGARRLCLLPQSSLLQQMPLLTHRRYSKFSTHLSEERAMELLCNLDEEERHNLRDALGKMDADKEKKMYESQLAVGSWRTRFGRLSNKPTLGQVDPSGSFCAVPDEWLRKKMVESAAPPTAGQLSSIFFVNAVPFIAFGFLDNFIMITAGEYIELYMGHFITLSTMAAAGLGNTISDIMGITMATYVEHGCQILGLKQPQMAPAQFELKSSKRASSFGRIIGITVGCLLGMCPLWFMEENKDAAGFGPVAAADKEEAQIVHN</sequence>
<dbReference type="Proteomes" id="UP000001819">
    <property type="component" value="Chromosome 4"/>
</dbReference>
<dbReference type="PANTHER" id="PTHR21706">
    <property type="entry name" value="TRANSMEMBRANE PROTEIN 65"/>
    <property type="match status" value="1"/>
</dbReference>
<feature type="transmembrane region" description="Helical" evidence="5">
    <location>
        <begin position="247"/>
        <end position="266"/>
    </location>
</feature>
<keyword evidence="3 5" id="KW-1133">Transmembrane helix</keyword>
<protein>
    <submittedName>
        <fullName evidence="7">Uncharacterized protein C03B8.3 isoform X1</fullName>
    </submittedName>
</protein>
<proteinExistence type="predicted"/>
<accession>A0A6I8UWU4</accession>
<dbReference type="RefSeq" id="XP_002132241.3">
    <property type="nucleotide sequence ID" value="XM_002132205.3"/>
</dbReference>
<evidence type="ECO:0000256" key="3">
    <source>
        <dbReference type="ARBA" id="ARBA00022989"/>
    </source>
</evidence>
<dbReference type="GO" id="GO:0005739">
    <property type="term" value="C:mitochondrion"/>
    <property type="evidence" value="ECO:0007669"/>
    <property type="project" value="TreeGrafter"/>
</dbReference>
<keyword evidence="6" id="KW-1185">Reference proteome</keyword>
<evidence type="ECO:0000313" key="6">
    <source>
        <dbReference type="Proteomes" id="UP000001819"/>
    </source>
</evidence>
<keyword evidence="2 5" id="KW-0812">Transmembrane</keyword>
<dbReference type="PANTHER" id="PTHR21706:SF15">
    <property type="entry name" value="TRANSMEMBRANE PROTEIN 65"/>
    <property type="match status" value="1"/>
</dbReference>
<dbReference type="InParanoid" id="A0A6I8UWU4"/>
<dbReference type="InterPro" id="IPR019537">
    <property type="entry name" value="TMEM65"/>
</dbReference>
<gene>
    <name evidence="7" type="primary">LOC6903360</name>
</gene>
<dbReference type="KEGG" id="dpo:6903360"/>
<dbReference type="AlphaFoldDB" id="A0A6I8UWU4"/>
<feature type="transmembrane region" description="Helical" evidence="5">
    <location>
        <begin position="158"/>
        <end position="179"/>
    </location>
</feature>
<reference evidence="7" key="1">
    <citation type="submission" date="2025-08" db="UniProtKB">
        <authorList>
            <consortium name="RefSeq"/>
        </authorList>
    </citation>
    <scope>IDENTIFICATION</scope>
    <source>
        <strain evidence="7">MV-25-SWS-2005</strain>
        <tissue evidence="7">Whole body</tissue>
    </source>
</reference>
<feature type="transmembrane region" description="Helical" evidence="5">
    <location>
        <begin position="185"/>
        <end position="205"/>
    </location>
</feature>
<organism evidence="6 7">
    <name type="scientific">Drosophila pseudoobscura pseudoobscura</name>
    <name type="common">Fruit fly</name>
    <dbReference type="NCBI Taxonomy" id="46245"/>
    <lineage>
        <taxon>Eukaryota</taxon>
        <taxon>Metazoa</taxon>
        <taxon>Ecdysozoa</taxon>
        <taxon>Arthropoda</taxon>
        <taxon>Hexapoda</taxon>
        <taxon>Insecta</taxon>
        <taxon>Pterygota</taxon>
        <taxon>Neoptera</taxon>
        <taxon>Endopterygota</taxon>
        <taxon>Diptera</taxon>
        <taxon>Brachycera</taxon>
        <taxon>Muscomorpha</taxon>
        <taxon>Ephydroidea</taxon>
        <taxon>Drosophilidae</taxon>
        <taxon>Drosophila</taxon>
        <taxon>Sophophora</taxon>
    </lineage>
</organism>
<dbReference type="FunCoup" id="A0A6I8UWU4">
    <property type="interactions" value="10"/>
</dbReference>
<evidence type="ECO:0000256" key="5">
    <source>
        <dbReference type="SAM" id="Phobius"/>
    </source>
</evidence>